<dbReference type="Pfam" id="PF03009">
    <property type="entry name" value="GDPD"/>
    <property type="match status" value="1"/>
</dbReference>
<dbReference type="EMBL" id="JBHSED010000013">
    <property type="protein sequence ID" value="MFC4303527.1"/>
    <property type="molecule type" value="Genomic_DNA"/>
</dbReference>
<dbReference type="PROSITE" id="PS51272">
    <property type="entry name" value="SLH"/>
    <property type="match status" value="3"/>
</dbReference>
<reference evidence="6" key="1">
    <citation type="journal article" date="2019" name="Int. J. Syst. Evol. Microbiol.">
        <title>The Global Catalogue of Microorganisms (GCM) 10K type strain sequencing project: providing services to taxonomists for standard genome sequencing and annotation.</title>
        <authorList>
            <consortium name="The Broad Institute Genomics Platform"/>
            <consortium name="The Broad Institute Genome Sequencing Center for Infectious Disease"/>
            <person name="Wu L."/>
            <person name="Ma J."/>
        </authorList>
    </citation>
    <scope>NUCLEOTIDE SEQUENCE [LARGE SCALE GENOMIC DNA]</scope>
    <source>
        <strain evidence="6">CGMCC 4.1641</strain>
    </source>
</reference>
<keyword evidence="2" id="KW-0732">Signal</keyword>
<evidence type="ECO:0000256" key="2">
    <source>
        <dbReference type="SAM" id="SignalP"/>
    </source>
</evidence>
<dbReference type="InterPro" id="IPR010496">
    <property type="entry name" value="AL/BT2_dom"/>
</dbReference>
<dbReference type="PANTHER" id="PTHR46211:SF14">
    <property type="entry name" value="GLYCEROPHOSPHODIESTER PHOSPHODIESTERASE"/>
    <property type="match status" value="1"/>
</dbReference>
<dbReference type="Pfam" id="PF06439">
    <property type="entry name" value="3keto-disac_hyd"/>
    <property type="match status" value="1"/>
</dbReference>
<evidence type="ECO:0000313" key="5">
    <source>
        <dbReference type="EMBL" id="MFC4303527.1"/>
    </source>
</evidence>
<dbReference type="InterPro" id="IPR001119">
    <property type="entry name" value="SLH_dom"/>
</dbReference>
<protein>
    <submittedName>
        <fullName evidence="5">Glycerophosphodiester phosphodiesterase family protein</fullName>
    </submittedName>
</protein>
<dbReference type="Pfam" id="PF00395">
    <property type="entry name" value="SLH"/>
    <property type="match status" value="3"/>
</dbReference>
<accession>A0ABV8S983</accession>
<keyword evidence="6" id="KW-1185">Reference proteome</keyword>
<dbReference type="PROSITE" id="PS51704">
    <property type="entry name" value="GP_PDE"/>
    <property type="match status" value="1"/>
</dbReference>
<feature type="domain" description="SLH" evidence="3">
    <location>
        <begin position="1762"/>
        <end position="1822"/>
    </location>
</feature>
<dbReference type="InterPro" id="IPR010502">
    <property type="entry name" value="Carb-bd_dom_fam9"/>
</dbReference>
<evidence type="ECO:0000259" key="3">
    <source>
        <dbReference type="PROSITE" id="PS51272"/>
    </source>
</evidence>
<feature type="domain" description="SLH" evidence="3">
    <location>
        <begin position="1632"/>
        <end position="1691"/>
    </location>
</feature>
<evidence type="ECO:0000259" key="4">
    <source>
        <dbReference type="PROSITE" id="PS51704"/>
    </source>
</evidence>
<evidence type="ECO:0000256" key="1">
    <source>
        <dbReference type="SAM" id="MobiDB-lite"/>
    </source>
</evidence>
<dbReference type="Gene3D" id="3.20.20.190">
    <property type="entry name" value="Phosphatidylinositol (PI) phosphodiesterase"/>
    <property type="match status" value="2"/>
</dbReference>
<feature type="region of interest" description="Disordered" evidence="1">
    <location>
        <begin position="1401"/>
        <end position="1444"/>
    </location>
</feature>
<evidence type="ECO:0000313" key="6">
    <source>
        <dbReference type="Proteomes" id="UP001595755"/>
    </source>
</evidence>
<dbReference type="PANTHER" id="PTHR46211">
    <property type="entry name" value="GLYCEROPHOSPHORYL DIESTER PHOSPHODIESTERASE"/>
    <property type="match status" value="1"/>
</dbReference>
<feature type="domain" description="GP-PDE" evidence="4">
    <location>
        <begin position="1055"/>
        <end position="1297"/>
    </location>
</feature>
<sequence length="1822" mass="195947">MKRATKLFSYVMMITLLSSMFFSFPLASRASAQADGGKTLEVRKTLHAPVIDGLLDDAVWHLDQTMGVHVGGAPGQAPAFGLLWDNQYLYVGVKVADTTPASDKAGYWFEQDNINFFFDPTLHRSAPFADDDMQVGFVFDPSSSTPKFHFGAALNNHSAKDEKRILRAIHSTGDGWTLEAAVPWDMLNMDPQLTKQLGFEIGATDRFGEDASQARSSFWSANGTTSFWNDTRGYGTLVLADTDPQTAATNSVLLEESFDGTADGSLPYGWISSVNSGSAPFSVTQDTYGNGRLTFSGSSSGKQARVVAPVQWDNYAIEADVRFESVLDSGRWASVMFRGSSQGSQPYNQMAIRQRGTFELAYRKPDNNWVVMENGEWRPLDLNGDYTMKVRVFGNNVKEYIKAKSDPDYTLLLDKSLTANLLERGKVGFQADQSKVSFDNLKVTRITADRLDLSVPSSVEALTGPMSVTGAVYYSDGLAEPVDPGQLKLYSSDDTVIKIMNNQAYPVQAGNATIKAVYANAEATAAVAVAPSATGAQVVALKHGTGYELAETGKSVDLAKLAFQTELSDFTSGTLSGDQLEWVPDTDALEFSNGQMEALRKGVHTVTVRKDNATLTLLVVAKDAGDAEYVLYEENFDAAADGSMPAGWTRIEGATPAAAAVKSGAFEMNASASPDNPSRVLLPEYLGLFGDYKIEADVTHLAANDAARWHSIMYRIQNNNFPYYQMAVRKDAASANGVEFAERTPGNAWNVMDRGSHSEAIDAGKMYRYTVKAYGNRVQELIDNRLVVNTDAASAYAKGRIGLQANGSKMKVDNVRVTLLQEPLPPMPADRFVTVSEPTTKISMAPSIVTDIESAEQLAGLNADALPATVVLHVDDELNWTDSTGLLRIGTLDAALAAIGTRMIPAFEVKTAQAADRLAEYALTNEIEDAFVLASDGELVKRARQAYPMLRGIVDFSRMPGITKERLLDIRRQTTTALAKIAILPENAATLENVTYLQQRLIVTWAKQSADSKGKSLAMHKLITAEVNGIVTDSPKTAYDALKLYSNETTLIRKPYIIGHRGIPSEAPENTIESNKLSIDYGADFIENDIYVTKDDRLVIIHDSVLQNTTNGRGNVEDYTLAELKQLNANVSGRYPQYGELRIPTLDEQIDLARERGVMIYAEIKTTNPRAVDVLVRLIKEKDAEDVMNVMAFLPDQLKRFAELMPEMPIGLLANGFPTEANVNKALRDTQRMTQSLNATYNPGYFDMGKKYFEATKHRGIIVSPWTINDLNAYKTFFGYGAYAITTDYAAWSKDWAYSLQADKSEYSMKQGETLALSATAQLFGRDEVIDDGAPAGYAQATKAVTPVIVLLDGQDVVQVNGNSVTAVKPGTAHALLRYTASMDETNKYDLYTQPLTIEVKREGGDSGNGNGGGSGNGNGSGSGSGGSNGSNGGLESDTASLASTGGQVDAEALKQAFASASTVIVSSAADTVEIAAGALPLGTGANGKTLVIEAGNAAYRYPVSAMNIQEWARQMGVDENEVSIRFTLKKLSGSELEAVRSAIGAAGGKLASDVYRFEVAAVGSNGKSVPAAKGTASIVAAGSLDPAKATGVQLASPSQQIRFVPTAFALANGITTALFNREGNHVFAIVESGKSFDDLVGHWARTDVEQLASLFLIKGVSEKRFDANRSISRAEFATLLARALGLTADSEGSGFRDVPADAWYAGDVNAAAAAGLLTGQSDGTFRPERTITRQEQAVMLMRALAYSGIETKVSESEQTRLLAPFKDAASLGWARSDIAAAVGAGLMNGTSGGLLEAEGTATRAQAAVMLKRFLVKAGLLD</sequence>
<dbReference type="Gene3D" id="2.60.40.1190">
    <property type="match status" value="1"/>
</dbReference>
<proteinExistence type="predicted"/>
<dbReference type="Gene3D" id="2.60.120.560">
    <property type="entry name" value="Exo-inulinase, domain 1"/>
    <property type="match status" value="2"/>
</dbReference>
<gene>
    <name evidence="5" type="ORF">ACFO1S_08680</name>
</gene>
<dbReference type="SUPFAM" id="SSF49344">
    <property type="entry name" value="CBD9-like"/>
    <property type="match status" value="1"/>
</dbReference>
<dbReference type="Proteomes" id="UP001595755">
    <property type="component" value="Unassembled WGS sequence"/>
</dbReference>
<name>A0ABV8S983_9BACL</name>
<feature type="compositionally biased region" description="Gly residues" evidence="1">
    <location>
        <begin position="1406"/>
        <end position="1433"/>
    </location>
</feature>
<dbReference type="InterPro" id="IPR030395">
    <property type="entry name" value="GP_PDE_dom"/>
</dbReference>
<comment type="caution">
    <text evidence="5">The sequence shown here is derived from an EMBL/GenBank/DDBJ whole genome shotgun (WGS) entry which is preliminary data.</text>
</comment>
<feature type="chain" id="PRO_5045613359" evidence="2">
    <location>
        <begin position="35"/>
        <end position="1822"/>
    </location>
</feature>
<feature type="signal peptide" evidence="2">
    <location>
        <begin position="1"/>
        <end position="34"/>
    </location>
</feature>
<dbReference type="RefSeq" id="WP_204602757.1">
    <property type="nucleotide sequence ID" value="NZ_JBHSED010000013.1"/>
</dbReference>
<dbReference type="Pfam" id="PF06452">
    <property type="entry name" value="CBM9_1"/>
    <property type="match status" value="1"/>
</dbReference>
<dbReference type="SUPFAM" id="SSF51695">
    <property type="entry name" value="PLC-like phosphodiesterases"/>
    <property type="match status" value="1"/>
</dbReference>
<dbReference type="InterPro" id="IPR017946">
    <property type="entry name" value="PLC-like_Pdiesterase_TIM-brl"/>
</dbReference>
<organism evidence="5 6">
    <name type="scientific">Cohnella boryungensis</name>
    <dbReference type="NCBI Taxonomy" id="768479"/>
    <lineage>
        <taxon>Bacteria</taxon>
        <taxon>Bacillati</taxon>
        <taxon>Bacillota</taxon>
        <taxon>Bacilli</taxon>
        <taxon>Bacillales</taxon>
        <taxon>Paenibacillaceae</taxon>
        <taxon>Cohnella</taxon>
    </lineage>
</organism>
<feature type="domain" description="SLH" evidence="3">
    <location>
        <begin position="1692"/>
        <end position="1755"/>
    </location>
</feature>